<dbReference type="GO" id="GO:0000056">
    <property type="term" value="P:ribosomal small subunit export from nucleus"/>
    <property type="evidence" value="ECO:0007669"/>
    <property type="project" value="TreeGrafter"/>
</dbReference>
<accession>A0A0G2ETW1</accession>
<feature type="compositionally biased region" description="Acidic residues" evidence="2">
    <location>
        <begin position="254"/>
        <end position="264"/>
    </location>
</feature>
<dbReference type="OrthoDB" id="5852896at2759"/>
<evidence type="ECO:0000256" key="2">
    <source>
        <dbReference type="SAM" id="MobiDB-lite"/>
    </source>
</evidence>
<gene>
    <name evidence="3" type="ORF">UCRPC4_g01700</name>
</gene>
<keyword evidence="4" id="KW-1185">Reference proteome</keyword>
<dbReference type="Proteomes" id="UP000053317">
    <property type="component" value="Unassembled WGS sequence"/>
</dbReference>
<comment type="caution">
    <text evidence="3">The sequence shown here is derived from an EMBL/GenBank/DDBJ whole genome shotgun (WGS) entry which is preliminary data.</text>
</comment>
<name>A0A0G2ETW1_PHACM</name>
<dbReference type="InterPro" id="IPR007307">
    <property type="entry name" value="Ltv1"/>
</dbReference>
<dbReference type="PANTHER" id="PTHR21531">
    <property type="entry name" value="LOW-TEMPERATURE VIABILITY PROTEIN LTV1-RELATED"/>
    <property type="match status" value="1"/>
</dbReference>
<feature type="region of interest" description="Disordered" evidence="2">
    <location>
        <begin position="254"/>
        <end position="308"/>
    </location>
</feature>
<dbReference type="Pfam" id="PF04180">
    <property type="entry name" value="LTV"/>
    <property type="match status" value="1"/>
</dbReference>
<comment type="similarity">
    <text evidence="1">Belongs to the LTV1 family.</text>
</comment>
<organism evidence="3 4">
    <name type="scientific">Phaeomoniella chlamydospora</name>
    <name type="common">Phaeoacremonium chlamydosporum</name>
    <dbReference type="NCBI Taxonomy" id="158046"/>
    <lineage>
        <taxon>Eukaryota</taxon>
        <taxon>Fungi</taxon>
        <taxon>Dikarya</taxon>
        <taxon>Ascomycota</taxon>
        <taxon>Pezizomycotina</taxon>
        <taxon>Eurotiomycetes</taxon>
        <taxon>Chaetothyriomycetidae</taxon>
        <taxon>Phaeomoniellales</taxon>
        <taxon>Phaeomoniellaceae</taxon>
        <taxon>Phaeomoniella</taxon>
    </lineage>
</organism>
<evidence type="ECO:0000256" key="1">
    <source>
        <dbReference type="ARBA" id="ARBA00009078"/>
    </source>
</evidence>
<evidence type="ECO:0000313" key="4">
    <source>
        <dbReference type="Proteomes" id="UP000053317"/>
    </source>
</evidence>
<dbReference type="PANTHER" id="PTHR21531:SF0">
    <property type="entry name" value="PROTEIN LTV1 HOMOLOG"/>
    <property type="match status" value="1"/>
</dbReference>
<feature type="region of interest" description="Disordered" evidence="2">
    <location>
        <begin position="405"/>
        <end position="429"/>
    </location>
</feature>
<reference evidence="3 4" key="1">
    <citation type="submission" date="2015-05" db="EMBL/GenBank/DDBJ databases">
        <title>Distinctive expansion of gene families associated with plant cell wall degradation and secondary metabolism in the genomes of grapevine trunk pathogens.</title>
        <authorList>
            <person name="Lawrence D.P."/>
            <person name="Travadon R."/>
            <person name="Rolshausen P.E."/>
            <person name="Baumgartner K."/>
        </authorList>
    </citation>
    <scope>NUCLEOTIDE SEQUENCE [LARGE SCALE GENOMIC DNA]</scope>
    <source>
        <strain evidence="3">UCRPC4</strain>
    </source>
</reference>
<dbReference type="GO" id="GO:0005634">
    <property type="term" value="C:nucleus"/>
    <property type="evidence" value="ECO:0007669"/>
    <property type="project" value="TreeGrafter"/>
</dbReference>
<reference evidence="3 4" key="2">
    <citation type="submission" date="2015-05" db="EMBL/GenBank/DDBJ databases">
        <authorList>
            <person name="Morales-Cruz A."/>
            <person name="Amrine K.C."/>
            <person name="Cantu D."/>
        </authorList>
    </citation>
    <scope>NUCLEOTIDE SEQUENCE [LARGE SCALE GENOMIC DNA]</scope>
    <source>
        <strain evidence="3">UCRPC4</strain>
    </source>
</reference>
<protein>
    <submittedName>
        <fullName evidence="3">Putative low-temperature viability protein ltv1</fullName>
    </submittedName>
</protein>
<dbReference type="GO" id="GO:0030688">
    <property type="term" value="C:preribosome, small subunit precursor"/>
    <property type="evidence" value="ECO:0007669"/>
    <property type="project" value="TreeGrafter"/>
</dbReference>
<feature type="compositionally biased region" description="Basic residues" evidence="2">
    <location>
        <begin position="474"/>
        <end position="483"/>
    </location>
</feature>
<dbReference type="GO" id="GO:0042274">
    <property type="term" value="P:ribosomal small subunit biogenesis"/>
    <property type="evidence" value="ECO:0007669"/>
    <property type="project" value="InterPro"/>
</dbReference>
<feature type="compositionally biased region" description="Low complexity" evidence="2">
    <location>
        <begin position="296"/>
        <end position="306"/>
    </location>
</feature>
<dbReference type="AlphaFoldDB" id="A0A0G2ETW1"/>
<dbReference type="GO" id="GO:0005829">
    <property type="term" value="C:cytosol"/>
    <property type="evidence" value="ECO:0007669"/>
    <property type="project" value="TreeGrafter"/>
</dbReference>
<proteinExistence type="inferred from homology"/>
<sequence>MQWPLKLKNNFEKVSNQNPTICFLNTTLAMPRRKWIDKNQAATFQLVHRSQNDPLIHDESAQDRILYQVSGPSGGGNGLHLADLEDDLDFETMRDNEGEAANYGIYFDDTSYDYMQHLRDFGEGSGESHFIDAAPVRVQGKGKGKIMKLEDAIREASLAEDDVKSISGTQSIFDDNASYMSAARRPKTYQDQQNVPDAIAGFQPDMDPRLREVLEALDDEAYVDDQDGEDIFGELTKHGKDNELDIQDFELTLDDEDDDGWESDVTEKPAPSKTELNDMHNLPKLESLDLDDNGLPEPQAEPAAAQDGDWMKEFAKYKEAAKAHKAQNPAVTPSELQAPSEARAPSTLYTLGGTPLRKKKRKGALTNPSAYSMTSSALARTDGQRLLDDRFDKVEKMYRLDEDDEYLDDDEDGGMSLASGMTGKTGMTNMSKMSKMSTISTRSFADGPAREDLDTMMDGFLAGWNQGNPIPEKRKGKKGRKGGIGRGDDDVGIATLDRIRKELGPAIVPKAYRS</sequence>
<feature type="compositionally biased region" description="Basic and acidic residues" evidence="2">
    <location>
        <begin position="275"/>
        <end position="287"/>
    </location>
</feature>
<evidence type="ECO:0000313" key="3">
    <source>
        <dbReference type="EMBL" id="KKY25629.1"/>
    </source>
</evidence>
<dbReference type="EMBL" id="LCWF01000040">
    <property type="protein sequence ID" value="KKY25629.1"/>
    <property type="molecule type" value="Genomic_DNA"/>
</dbReference>
<feature type="region of interest" description="Disordered" evidence="2">
    <location>
        <begin position="460"/>
        <end position="491"/>
    </location>
</feature>
<feature type="region of interest" description="Disordered" evidence="2">
    <location>
        <begin position="321"/>
        <end position="369"/>
    </location>
</feature>